<sequence length="217" mass="24220">MRRVGYLFSFLAVVGALVLTVISQTEPYWLHVKTPSGLPATISVGYGLYQRCERQTMSDLPPWTSPKKGNGRYENYECHRFPGRSECDHDNGAFCALWDTAGYASQISLGFIVAALLALTVGGMTRERRRSQWKFVAALMFCHSVLQILTMSLVVHLWRTWDYPPFEYTNLSVSFYLNLASWAFSLVIVGALIITGIAADAGHKWAAGNRAYRPIGG</sequence>
<proteinExistence type="predicted"/>
<reference evidence="3 4" key="1">
    <citation type="journal article" date="2016" name="Mol. Biol. Evol.">
        <title>Comparative Genomics of Early-Diverging Mushroom-Forming Fungi Provides Insights into the Origins of Lignocellulose Decay Capabilities.</title>
        <authorList>
            <person name="Nagy L.G."/>
            <person name="Riley R."/>
            <person name="Tritt A."/>
            <person name="Adam C."/>
            <person name="Daum C."/>
            <person name="Floudas D."/>
            <person name="Sun H."/>
            <person name="Yadav J.S."/>
            <person name="Pangilinan J."/>
            <person name="Larsson K.H."/>
            <person name="Matsuura K."/>
            <person name="Barry K."/>
            <person name="Labutti K."/>
            <person name="Kuo R."/>
            <person name="Ohm R.A."/>
            <person name="Bhattacharya S.S."/>
            <person name="Shirouzu T."/>
            <person name="Yoshinaga Y."/>
            <person name="Martin F.M."/>
            <person name="Grigoriev I.V."/>
            <person name="Hibbett D.S."/>
        </authorList>
    </citation>
    <scope>NUCLEOTIDE SEQUENCE [LARGE SCALE GENOMIC DNA]</scope>
    <source>
        <strain evidence="3 4">HHB9708</strain>
    </source>
</reference>
<keyword evidence="1" id="KW-0472">Membrane</keyword>
<gene>
    <name evidence="3" type="ORF">SISNIDRAFT_481037</name>
</gene>
<feature type="transmembrane region" description="Helical" evidence="1">
    <location>
        <begin position="103"/>
        <end position="123"/>
    </location>
</feature>
<evidence type="ECO:0000313" key="4">
    <source>
        <dbReference type="Proteomes" id="UP000076722"/>
    </source>
</evidence>
<keyword evidence="1" id="KW-0812">Transmembrane</keyword>
<organism evidence="3 4">
    <name type="scientific">Sistotremastrum niveocremeum HHB9708</name>
    <dbReference type="NCBI Taxonomy" id="1314777"/>
    <lineage>
        <taxon>Eukaryota</taxon>
        <taxon>Fungi</taxon>
        <taxon>Dikarya</taxon>
        <taxon>Basidiomycota</taxon>
        <taxon>Agaricomycotina</taxon>
        <taxon>Agaricomycetes</taxon>
        <taxon>Sistotremastrales</taxon>
        <taxon>Sistotremastraceae</taxon>
        <taxon>Sertulicium</taxon>
        <taxon>Sertulicium niveocremeum</taxon>
    </lineage>
</organism>
<keyword evidence="2" id="KW-0732">Signal</keyword>
<feature type="transmembrane region" description="Helical" evidence="1">
    <location>
        <begin position="179"/>
        <end position="199"/>
    </location>
</feature>
<accession>A0A164ZZG8</accession>
<dbReference type="Proteomes" id="UP000076722">
    <property type="component" value="Unassembled WGS sequence"/>
</dbReference>
<dbReference type="Gene3D" id="1.20.140.150">
    <property type="match status" value="1"/>
</dbReference>
<dbReference type="AlphaFoldDB" id="A0A164ZZG8"/>
<dbReference type="OrthoDB" id="61370at2759"/>
<feature type="signal peptide" evidence="2">
    <location>
        <begin position="1"/>
        <end position="23"/>
    </location>
</feature>
<name>A0A164ZZG8_9AGAM</name>
<evidence type="ECO:0000313" key="3">
    <source>
        <dbReference type="EMBL" id="KZS98278.1"/>
    </source>
</evidence>
<keyword evidence="1" id="KW-1133">Transmembrane helix</keyword>
<dbReference type="EMBL" id="KV419395">
    <property type="protein sequence ID" value="KZS98278.1"/>
    <property type="molecule type" value="Genomic_DNA"/>
</dbReference>
<feature type="chain" id="PRO_5007855077" evidence="2">
    <location>
        <begin position="24"/>
        <end position="217"/>
    </location>
</feature>
<protein>
    <submittedName>
        <fullName evidence="3">Uncharacterized protein</fullName>
    </submittedName>
</protein>
<evidence type="ECO:0000256" key="1">
    <source>
        <dbReference type="SAM" id="Phobius"/>
    </source>
</evidence>
<evidence type="ECO:0000256" key="2">
    <source>
        <dbReference type="SAM" id="SignalP"/>
    </source>
</evidence>
<keyword evidence="4" id="KW-1185">Reference proteome</keyword>
<feature type="transmembrane region" description="Helical" evidence="1">
    <location>
        <begin position="135"/>
        <end position="159"/>
    </location>
</feature>